<dbReference type="EMBL" id="FOYZ01000012">
    <property type="protein sequence ID" value="SFR97546.1"/>
    <property type="molecule type" value="Genomic_DNA"/>
</dbReference>
<reference evidence="3 4" key="1">
    <citation type="submission" date="2016-10" db="EMBL/GenBank/DDBJ databases">
        <authorList>
            <person name="de Groot N.N."/>
        </authorList>
    </citation>
    <scope>NUCLEOTIDE SEQUENCE [LARGE SCALE GENOMIC DNA]</scope>
    <source>
        <strain evidence="3 4">743A</strain>
    </source>
</reference>
<feature type="domain" description="VWFA" evidence="2">
    <location>
        <begin position="48"/>
        <end position="246"/>
    </location>
</feature>
<dbReference type="STRING" id="37658.SAMN05661086_03010"/>
<dbReference type="RefSeq" id="WP_092562460.1">
    <property type="nucleotide sequence ID" value="NZ_FOYZ01000012.1"/>
</dbReference>
<keyword evidence="4" id="KW-1185">Reference proteome</keyword>
<accession>A0A1I6L272</accession>
<dbReference type="SMART" id="SM00327">
    <property type="entry name" value="VWA"/>
    <property type="match status" value="1"/>
</dbReference>
<evidence type="ECO:0000313" key="3">
    <source>
        <dbReference type="EMBL" id="SFR97546.1"/>
    </source>
</evidence>
<dbReference type="InterPro" id="IPR036465">
    <property type="entry name" value="vWFA_dom_sf"/>
</dbReference>
<dbReference type="InterPro" id="IPR002035">
    <property type="entry name" value="VWF_A"/>
</dbReference>
<evidence type="ECO:0000259" key="2">
    <source>
        <dbReference type="PROSITE" id="PS50234"/>
    </source>
</evidence>
<dbReference type="Proteomes" id="UP000199659">
    <property type="component" value="Unassembled WGS sequence"/>
</dbReference>
<keyword evidence="1" id="KW-0472">Membrane</keyword>
<protein>
    <submittedName>
        <fullName evidence="3">von Willebrand factor type A domain-containing protein</fullName>
    </submittedName>
</protein>
<evidence type="ECO:0000313" key="4">
    <source>
        <dbReference type="Proteomes" id="UP000199659"/>
    </source>
</evidence>
<dbReference type="AlphaFoldDB" id="A0A1I6L272"/>
<dbReference type="OrthoDB" id="1673233at2"/>
<sequence length="682" mass="76312">MHERLEVCKKWVMTATLFAMLMCTGFISKHIVVHAEGTTNSLNATCCDIVFVLDISGSMKKTDSDRISIELMKIMVDMYSSTDNRIGFVGYNDTIAYSYQLTQANDAVEASKLKDYIDNIEFKGETDIGLGLKKAVSMLADNKEEGRESIVILLSDGKTDLKNSDSGRSEADSQQDVDDSVQLAVENDIPIYTVGLIGSFNTHVDYLSVISQQADGQSYTATSPFQLVDILNDILKRHNNPVMKNIATLVSDGAMQEVSVNVSNKYIKKLKILVLSTKSISNAGIIGSGSNEKVTSSKHYSIIDVDQPSFESAILYFEAPKKSNVTVNVQEIYSLQGSMQMNDKIYRNDKALFQFHLMDTESKELVEEESIYSGLEYKCYLVNVTSQEEKELTFSKLSTGIEMEYTFDNNDIYQIKIVYSGDYMQGIYETDEFQVFNNEPIAVGSLEYRICVKESSEKYDLSELFDDKKTQELSYSVQTVDGDYLKLDLQNNVLEVVPEEVGVTVITLAAEDSEGNTYVSTMTIDCVSFWAMYQAIIVGIAIGVIILISIAASLYVILKNKQVKQKEQGHFVGSLIGYVIDVKSANDIPPLKWDLSMYPSGGVSLRKLLNDVRMNDDFLGSDRIWFYPKSDSGIELIHSLNSSIFIGTQIVSKDIPVTIYSGEKIYVCFDENGCELELRYRL</sequence>
<dbReference type="PANTHER" id="PTHR10579">
    <property type="entry name" value="CALCIUM-ACTIVATED CHLORIDE CHANNEL REGULATOR"/>
    <property type="match status" value="1"/>
</dbReference>
<keyword evidence="1" id="KW-0812">Transmembrane</keyword>
<dbReference type="SUPFAM" id="SSF53300">
    <property type="entry name" value="vWA-like"/>
    <property type="match status" value="1"/>
</dbReference>
<dbReference type="PANTHER" id="PTHR10579:SF43">
    <property type="entry name" value="ZINC FINGER (C3HC4-TYPE RING FINGER) FAMILY PROTEIN"/>
    <property type="match status" value="1"/>
</dbReference>
<dbReference type="InterPro" id="IPR051266">
    <property type="entry name" value="CLCR"/>
</dbReference>
<dbReference type="PROSITE" id="PS50234">
    <property type="entry name" value="VWFA"/>
    <property type="match status" value="1"/>
</dbReference>
<name>A0A1I6L272_9FIRM</name>
<dbReference type="Gene3D" id="3.40.50.410">
    <property type="entry name" value="von Willebrand factor, type A domain"/>
    <property type="match status" value="1"/>
</dbReference>
<feature type="transmembrane region" description="Helical" evidence="1">
    <location>
        <begin position="530"/>
        <end position="558"/>
    </location>
</feature>
<dbReference type="Pfam" id="PF00092">
    <property type="entry name" value="VWA"/>
    <property type="match status" value="1"/>
</dbReference>
<dbReference type="CDD" id="cd00198">
    <property type="entry name" value="vWFA"/>
    <property type="match status" value="1"/>
</dbReference>
<proteinExistence type="predicted"/>
<organism evidence="3 4">
    <name type="scientific">Anaeromicropila populeti</name>
    <dbReference type="NCBI Taxonomy" id="37658"/>
    <lineage>
        <taxon>Bacteria</taxon>
        <taxon>Bacillati</taxon>
        <taxon>Bacillota</taxon>
        <taxon>Clostridia</taxon>
        <taxon>Lachnospirales</taxon>
        <taxon>Lachnospiraceae</taxon>
        <taxon>Anaeromicropila</taxon>
    </lineage>
</organism>
<evidence type="ECO:0000256" key="1">
    <source>
        <dbReference type="SAM" id="Phobius"/>
    </source>
</evidence>
<keyword evidence="1" id="KW-1133">Transmembrane helix</keyword>
<gene>
    <name evidence="3" type="ORF">SAMN05661086_03010</name>
</gene>